<accession>A0A6B7ZEV5</accession>
<evidence type="ECO:0000313" key="2">
    <source>
        <dbReference type="Proteomes" id="UP000464669"/>
    </source>
</evidence>
<sequence>MTPHVGPASMQEHETVIKALYGSIEKMREHPTYLEVVNRIEYLERLKIDLFNLLEEEKGNVRWYKPISYLSSKIADFAYKYTVDKPISEIIHKLKAQKGLPVGFVVGELIEEMNKALCVIQDMIKHRNKQYFINDDVYLKEAIKWKESQKR</sequence>
<gene>
    <name evidence="1" type="ORF">N1M2_180</name>
</gene>
<evidence type="ECO:0000313" key="1">
    <source>
        <dbReference type="EMBL" id="QGH72043.1"/>
    </source>
</evidence>
<reference evidence="1 2" key="1">
    <citation type="submission" date="2019-11" db="EMBL/GenBank/DDBJ databases">
        <authorList>
            <person name="Lewis R."/>
            <person name="Clooney A.G."/>
            <person name="Stockdale S.R."/>
            <person name="Buttimer C."/>
            <person name="Draper L.A."/>
            <person name="Ross R.P."/>
            <person name="Hill C."/>
        </authorList>
    </citation>
    <scope>NUCLEOTIDE SEQUENCE [LARGE SCALE GENOMIC DNA]</scope>
</reference>
<dbReference type="EMBL" id="MN642089">
    <property type="protein sequence ID" value="QGH72043.1"/>
    <property type="molecule type" value="Genomic_DNA"/>
</dbReference>
<protein>
    <submittedName>
        <fullName evidence="1">Uncharacterized protein</fullName>
    </submittedName>
</protein>
<keyword evidence="2" id="KW-1185">Reference proteome</keyword>
<name>A0A6B7ZEV5_9CAUD</name>
<organism evidence="1 2">
    <name type="scientific">Klebsiella phage N1M2</name>
    <dbReference type="NCBI Taxonomy" id="2664939"/>
    <lineage>
        <taxon>Viruses</taxon>
        <taxon>Duplodnaviria</taxon>
        <taxon>Heunggongvirae</taxon>
        <taxon>Uroviricota</taxon>
        <taxon>Caudoviricetes</taxon>
        <taxon>Chimalliviridae</taxon>
        <taxon>Nimduovirus</taxon>
        <taxon>Nimduovirus N1M2</taxon>
    </lineage>
</organism>
<dbReference type="Proteomes" id="UP000464669">
    <property type="component" value="Segment"/>
</dbReference>
<proteinExistence type="predicted"/>